<dbReference type="OMA" id="ALPAMMH"/>
<dbReference type="CDD" id="cd08616">
    <property type="entry name" value="PI-PLCXD1c"/>
    <property type="match status" value="1"/>
</dbReference>
<dbReference type="Pfam" id="PF26146">
    <property type="entry name" value="PI-PLC_X"/>
    <property type="match status" value="1"/>
</dbReference>
<name>A0A484BEM5_DRONA</name>
<dbReference type="PANTHER" id="PTHR13593:SF113">
    <property type="entry name" value="SI:DKEY-266F7.9"/>
    <property type="match status" value="1"/>
</dbReference>
<dbReference type="Gene3D" id="3.20.20.190">
    <property type="entry name" value="Phosphatidylinositol (PI) phosphodiesterase"/>
    <property type="match status" value="1"/>
</dbReference>
<dbReference type="AlphaFoldDB" id="A0A484BEM5"/>
<dbReference type="GO" id="GO:0008081">
    <property type="term" value="F:phosphoric diester hydrolase activity"/>
    <property type="evidence" value="ECO:0007669"/>
    <property type="project" value="InterPro"/>
</dbReference>
<dbReference type="Proteomes" id="UP000295192">
    <property type="component" value="Unassembled WGS sequence"/>
</dbReference>
<dbReference type="OrthoDB" id="1046782at2759"/>
<organism evidence="1 2">
    <name type="scientific">Drosophila navojoa</name>
    <name type="common">Fruit fly</name>
    <dbReference type="NCBI Taxonomy" id="7232"/>
    <lineage>
        <taxon>Eukaryota</taxon>
        <taxon>Metazoa</taxon>
        <taxon>Ecdysozoa</taxon>
        <taxon>Arthropoda</taxon>
        <taxon>Hexapoda</taxon>
        <taxon>Insecta</taxon>
        <taxon>Pterygota</taxon>
        <taxon>Neoptera</taxon>
        <taxon>Endopterygota</taxon>
        <taxon>Diptera</taxon>
        <taxon>Brachycera</taxon>
        <taxon>Muscomorpha</taxon>
        <taxon>Ephydroidea</taxon>
        <taxon>Drosophilidae</taxon>
        <taxon>Drosophila</taxon>
    </lineage>
</organism>
<keyword evidence="2" id="KW-1185">Reference proteome</keyword>
<reference evidence="1 2" key="1">
    <citation type="journal article" date="2019" name="J. Hered.">
        <title>An Improved Genome Assembly for Drosophila navojoa, the Basal Species in the mojavensis Cluster.</title>
        <authorList>
            <person name="Vanderlinde T."/>
            <person name="Dupim E.G."/>
            <person name="Nazario-Yepiz N.O."/>
            <person name="Carvalho A.B."/>
        </authorList>
    </citation>
    <scope>NUCLEOTIDE SEQUENCE [LARGE SCALE GENOMIC DNA]</scope>
    <source>
        <strain evidence="1">Navoj_Jal97</strain>
        <tissue evidence="1">Whole organism</tissue>
    </source>
</reference>
<dbReference type="InterPro" id="IPR017946">
    <property type="entry name" value="PLC-like_Pdiesterase_TIM-brl"/>
</dbReference>
<dbReference type="PROSITE" id="PS50007">
    <property type="entry name" value="PIPLC_X_DOMAIN"/>
    <property type="match status" value="1"/>
</dbReference>
<dbReference type="InterPro" id="IPR051057">
    <property type="entry name" value="PI-PLC_domain"/>
</dbReference>
<protein>
    <recommendedName>
        <fullName evidence="3">Phosphatidylinositol-specific phospholipase C X domain-containing protein</fullName>
    </recommendedName>
</protein>
<dbReference type="PANTHER" id="PTHR13593">
    <property type="match status" value="1"/>
</dbReference>
<gene>
    <name evidence="1" type="ORF">AWZ03_007321</name>
</gene>
<evidence type="ECO:0000313" key="2">
    <source>
        <dbReference type="Proteomes" id="UP000295192"/>
    </source>
</evidence>
<sequence>MSQEHWMRDLSPELRDLSIINLAIPGSHNTMTYGINSDSKLAPDADTAIRRWHRVFPCFVRRWSKNQSSNILEQLNLGVRYFDLRIAQHEGKFYYCHGVFAMEVFEPLQELRQFLDTHPEEVVVLDLQHFYDMTIPHHQQLHKELVQFFDQRLYATTDGPLLECSLTRCAELQRQVVLICRRCPIGLPVQFWPSYAWPTPWPNTASIKKLQSFLADSLLSRQPHQGYVSQCLITPTGRYIALRLLFTLKRTAKRVDRKLKPWIVEQLPGPFDNGQKPRVNVFLADFVNLKDGQFCDWVIKLNSKLEWDKTEFKGEDDWNRIYSNE</sequence>
<dbReference type="SUPFAM" id="SSF51695">
    <property type="entry name" value="PLC-like phosphodiesterases"/>
    <property type="match status" value="1"/>
</dbReference>
<evidence type="ECO:0008006" key="3">
    <source>
        <dbReference type="Google" id="ProtNLM"/>
    </source>
</evidence>
<dbReference type="InterPro" id="IPR042158">
    <property type="entry name" value="PLCXD1/2/3"/>
</dbReference>
<proteinExistence type="predicted"/>
<comment type="caution">
    <text evidence="1">The sequence shown here is derived from an EMBL/GenBank/DDBJ whole genome shotgun (WGS) entry which is preliminary data.</text>
</comment>
<accession>A0A484BEM5</accession>
<dbReference type="EMBL" id="LSRL02000062">
    <property type="protein sequence ID" value="TDG46245.1"/>
    <property type="molecule type" value="Genomic_DNA"/>
</dbReference>
<dbReference type="GO" id="GO:0006629">
    <property type="term" value="P:lipid metabolic process"/>
    <property type="evidence" value="ECO:0007669"/>
    <property type="project" value="InterPro"/>
</dbReference>
<evidence type="ECO:0000313" key="1">
    <source>
        <dbReference type="EMBL" id="TDG46245.1"/>
    </source>
</evidence>